<dbReference type="Pfam" id="PF01263">
    <property type="entry name" value="Aldose_epim"/>
    <property type="match status" value="1"/>
</dbReference>
<dbReference type="PANTHER" id="PTHR10091:SF0">
    <property type="entry name" value="GALACTOSE MUTAROTASE"/>
    <property type="match status" value="1"/>
</dbReference>
<dbReference type="InterPro" id="IPR011013">
    <property type="entry name" value="Gal_mutarotase_sf_dom"/>
</dbReference>
<dbReference type="GO" id="GO:0006006">
    <property type="term" value="P:glucose metabolic process"/>
    <property type="evidence" value="ECO:0007669"/>
    <property type="project" value="TreeGrafter"/>
</dbReference>
<dbReference type="Proteomes" id="UP000186336">
    <property type="component" value="Chromosome"/>
</dbReference>
<dbReference type="InterPro" id="IPR014718">
    <property type="entry name" value="GH-type_carb-bd"/>
</dbReference>
<evidence type="ECO:0000313" key="1">
    <source>
        <dbReference type="EMBL" id="APX11351.1"/>
    </source>
</evidence>
<dbReference type="InterPro" id="IPR008183">
    <property type="entry name" value="Aldose_1/G6P_1-epimerase"/>
</dbReference>
<name>A0A1P8MTI3_9RHOB</name>
<evidence type="ECO:0008006" key="3">
    <source>
        <dbReference type="Google" id="ProtNLM"/>
    </source>
</evidence>
<reference evidence="1 2" key="1">
    <citation type="submission" date="2017-01" db="EMBL/GenBank/DDBJ databases">
        <title>Complete genome of Tateyamaria omphalii DOK1-4 isolated from seawater in Dokdo.</title>
        <authorList>
            <person name="Kim J.H."/>
            <person name="Chi W.-J."/>
        </authorList>
    </citation>
    <scope>NUCLEOTIDE SEQUENCE [LARGE SCALE GENOMIC DNA]</scope>
    <source>
        <strain evidence="1 2">DOK1-4</strain>
    </source>
</reference>
<dbReference type="OrthoDB" id="9779408at2"/>
<organism evidence="1 2">
    <name type="scientific">Tateyamaria omphalii</name>
    <dbReference type="NCBI Taxonomy" id="299262"/>
    <lineage>
        <taxon>Bacteria</taxon>
        <taxon>Pseudomonadati</taxon>
        <taxon>Pseudomonadota</taxon>
        <taxon>Alphaproteobacteria</taxon>
        <taxon>Rhodobacterales</taxon>
        <taxon>Roseobacteraceae</taxon>
        <taxon>Tateyamaria</taxon>
    </lineage>
</organism>
<keyword evidence="2" id="KW-1185">Reference proteome</keyword>
<dbReference type="RefSeq" id="WP_076627213.1">
    <property type="nucleotide sequence ID" value="NZ_CP019312.1"/>
</dbReference>
<dbReference type="AlphaFoldDB" id="A0A1P8MTI3"/>
<dbReference type="GO" id="GO:0030246">
    <property type="term" value="F:carbohydrate binding"/>
    <property type="evidence" value="ECO:0007669"/>
    <property type="project" value="InterPro"/>
</dbReference>
<dbReference type="SUPFAM" id="SSF74650">
    <property type="entry name" value="Galactose mutarotase-like"/>
    <property type="match status" value="1"/>
</dbReference>
<dbReference type="GO" id="GO:0033499">
    <property type="term" value="P:galactose catabolic process via UDP-galactose, Leloir pathway"/>
    <property type="evidence" value="ECO:0007669"/>
    <property type="project" value="TreeGrafter"/>
</dbReference>
<proteinExistence type="predicted"/>
<dbReference type="EMBL" id="CP019312">
    <property type="protein sequence ID" value="APX11351.1"/>
    <property type="molecule type" value="Genomic_DNA"/>
</dbReference>
<dbReference type="Gene3D" id="2.70.98.10">
    <property type="match status" value="1"/>
</dbReference>
<accession>A0A1P8MTI3</accession>
<dbReference type="STRING" id="299262.BWR18_06405"/>
<dbReference type="KEGG" id="tom:BWR18_06405"/>
<protein>
    <recommendedName>
        <fullName evidence="3">Galactose mutarotase</fullName>
    </recommendedName>
</protein>
<dbReference type="GO" id="GO:0004034">
    <property type="term" value="F:aldose 1-epimerase activity"/>
    <property type="evidence" value="ECO:0007669"/>
    <property type="project" value="TreeGrafter"/>
</dbReference>
<dbReference type="PANTHER" id="PTHR10091">
    <property type="entry name" value="ALDOSE-1-EPIMERASE"/>
    <property type="match status" value="1"/>
</dbReference>
<evidence type="ECO:0000313" key="2">
    <source>
        <dbReference type="Proteomes" id="UP000186336"/>
    </source>
</evidence>
<sequence>MTQTYTIRTDRLTATFDPDGARMRSLYLDGGPNLILDVDDAVSAALRDAYGGTIVGPLANRVRGGRVPVGDTVHQMRCNENGITALHSGPDGLDRAQWRVTGQHPARLCLQHSLPHGHGGLPGNRVIDLDYAVEDTTLTTNIRMRTDAPTPASIAHHPYWRVGPDHRLHIHADHYLPTDDANLPTGTIAPVADTPFDHCTPRAIDPGTDHNFCVAETTSPSPRPMAVLHTNGHILRIASTEPGLQAYSGAFLPTIPQAHIAPLSGIALEPQGWPDAVNHPHFPSVIVTPDHPYVQITTYTLQSAT</sequence>
<gene>
    <name evidence="1" type="ORF">BWR18_06405</name>
</gene>